<comment type="caution">
    <text evidence="1">The sequence shown here is derived from an EMBL/GenBank/DDBJ whole genome shotgun (WGS) entry which is preliminary data.</text>
</comment>
<name>A0A109B9H6_HYPSL</name>
<dbReference type="OrthoDB" id="7932535at2"/>
<proteinExistence type="predicted"/>
<organism evidence="1 2">
    <name type="scientific">Hyphomicrobium sulfonivorans</name>
    <dbReference type="NCBI Taxonomy" id="121290"/>
    <lineage>
        <taxon>Bacteria</taxon>
        <taxon>Pseudomonadati</taxon>
        <taxon>Pseudomonadota</taxon>
        <taxon>Alphaproteobacteria</taxon>
        <taxon>Hyphomicrobiales</taxon>
        <taxon>Hyphomicrobiaceae</taxon>
        <taxon>Hyphomicrobium</taxon>
    </lineage>
</organism>
<dbReference type="STRING" id="121290.APY04_3155"/>
<keyword evidence="2" id="KW-1185">Reference proteome</keyword>
<dbReference type="Proteomes" id="UP000059074">
    <property type="component" value="Unassembled WGS sequence"/>
</dbReference>
<accession>A0A109B9H6</accession>
<protein>
    <submittedName>
        <fullName evidence="1">Uncharacterized protein</fullName>
    </submittedName>
</protein>
<reference evidence="1 2" key="1">
    <citation type="submission" date="2015-10" db="EMBL/GenBank/DDBJ databases">
        <title>Transcriptomic analysis of a linuron degrading triple-species bacterial consortium.</title>
        <authorList>
            <person name="Albers P."/>
        </authorList>
    </citation>
    <scope>NUCLEOTIDE SEQUENCE [LARGE SCALE GENOMIC DNA]</scope>
    <source>
        <strain evidence="1 2">WDL6</strain>
    </source>
</reference>
<sequence length="306" mass="33700">MWIPHNQLGPLRAESSREVIEASQAATEERMFVVGFILCNTLTKAWETDLLVVPDEAKREIEIDGRPATLHASANVAGKLHELIYTFKATSAADALAPAYRHVNDELDKLALQYGRSFELVGWRLADVEYEARWRFVPFRPSALLPELKTATLPEAYAEALQLYRQARNAVSPVWRLIAAGAIVDAAVSRRAPFDSGDIDYATLPVAVDVLVRSGTLMTHPELKDANMTAVRDVVQAARKAQIEQLATFGASPAVHERRDFASMTALVALANLADLAAHNLLTASLREKDFFIALQPADQPEMTEA</sequence>
<gene>
    <name evidence="1" type="ORF">APY04_3155</name>
</gene>
<evidence type="ECO:0000313" key="2">
    <source>
        <dbReference type="Proteomes" id="UP000059074"/>
    </source>
</evidence>
<dbReference type="PATRIC" id="fig|121290.4.peg.3613"/>
<evidence type="ECO:0000313" key="1">
    <source>
        <dbReference type="EMBL" id="KWT64683.1"/>
    </source>
</evidence>
<dbReference type="AlphaFoldDB" id="A0A109B9H6"/>
<dbReference type="RefSeq" id="WP_068464355.1">
    <property type="nucleotide sequence ID" value="NZ_LMTR01000089.1"/>
</dbReference>
<dbReference type="EMBL" id="LMTR01000089">
    <property type="protein sequence ID" value="KWT64683.1"/>
    <property type="molecule type" value="Genomic_DNA"/>
</dbReference>